<evidence type="ECO:0000313" key="6">
    <source>
        <dbReference type="EMBL" id="MEU5709881.1"/>
    </source>
</evidence>
<keyword evidence="7" id="KW-1185">Reference proteome</keyword>
<dbReference type="RefSeq" id="WP_359258302.1">
    <property type="nucleotide sequence ID" value="NZ_JBFAEG010000017.1"/>
</dbReference>
<dbReference type="PANTHER" id="PTHR45527:SF1">
    <property type="entry name" value="FATTY ACID SYNTHASE"/>
    <property type="match status" value="1"/>
</dbReference>
<evidence type="ECO:0000313" key="7">
    <source>
        <dbReference type="Proteomes" id="UP001551011"/>
    </source>
</evidence>
<dbReference type="InterPro" id="IPR001242">
    <property type="entry name" value="Condensation_dom"/>
</dbReference>
<proteinExistence type="predicted"/>
<organism evidence="6 7">
    <name type="scientific">Streptomyces flaveolus</name>
    <dbReference type="NCBI Taxonomy" id="67297"/>
    <lineage>
        <taxon>Bacteria</taxon>
        <taxon>Bacillati</taxon>
        <taxon>Actinomycetota</taxon>
        <taxon>Actinomycetes</taxon>
        <taxon>Kitasatosporales</taxon>
        <taxon>Streptomycetaceae</taxon>
        <taxon>Streptomyces</taxon>
    </lineage>
</organism>
<comment type="caution">
    <text evidence="6">The sequence shown here is derived from an EMBL/GenBank/DDBJ whole genome shotgun (WGS) entry which is preliminary data.</text>
</comment>
<dbReference type="PROSITE" id="PS00455">
    <property type="entry name" value="AMP_BINDING"/>
    <property type="match status" value="2"/>
</dbReference>
<dbReference type="InterPro" id="IPR045851">
    <property type="entry name" value="AMP-bd_C_sf"/>
</dbReference>
<evidence type="ECO:0000256" key="1">
    <source>
        <dbReference type="ARBA" id="ARBA00001957"/>
    </source>
</evidence>
<dbReference type="InterPro" id="IPR010071">
    <property type="entry name" value="AA_adenyl_dom"/>
</dbReference>
<dbReference type="Pfam" id="PF13193">
    <property type="entry name" value="AMP-binding_C"/>
    <property type="match status" value="2"/>
</dbReference>
<dbReference type="EMBL" id="JBFAEG010000017">
    <property type="protein sequence ID" value="MEU5709881.1"/>
    <property type="molecule type" value="Genomic_DNA"/>
</dbReference>
<feature type="domain" description="Carrier" evidence="5">
    <location>
        <begin position="1552"/>
        <end position="1627"/>
    </location>
</feature>
<keyword evidence="2" id="KW-0596">Phosphopantetheine</keyword>
<dbReference type="InterPro" id="IPR020845">
    <property type="entry name" value="AMP-binding_CS"/>
</dbReference>
<evidence type="ECO:0000256" key="2">
    <source>
        <dbReference type="ARBA" id="ARBA00022450"/>
    </source>
</evidence>
<evidence type="ECO:0000259" key="5">
    <source>
        <dbReference type="PROSITE" id="PS50075"/>
    </source>
</evidence>
<feature type="region of interest" description="Disordered" evidence="4">
    <location>
        <begin position="132"/>
        <end position="152"/>
    </location>
</feature>
<dbReference type="InterPro" id="IPR009081">
    <property type="entry name" value="PP-bd_ACP"/>
</dbReference>
<gene>
    <name evidence="6" type="ORF">AB0H04_23895</name>
</gene>
<dbReference type="InterPro" id="IPR025110">
    <property type="entry name" value="AMP-bd_C"/>
</dbReference>
<evidence type="ECO:0000256" key="3">
    <source>
        <dbReference type="ARBA" id="ARBA00022553"/>
    </source>
</evidence>
<dbReference type="InterPro" id="IPR042099">
    <property type="entry name" value="ANL_N_sf"/>
</dbReference>
<dbReference type="CDD" id="cd05930">
    <property type="entry name" value="A_NRPS"/>
    <property type="match status" value="2"/>
</dbReference>
<protein>
    <submittedName>
        <fullName evidence="6">Amino acid adenylation domain-containing protein</fullName>
    </submittedName>
</protein>
<dbReference type="CDD" id="cd19531">
    <property type="entry name" value="LCL_NRPS-like"/>
    <property type="match status" value="1"/>
</dbReference>
<dbReference type="Gene3D" id="3.30.559.10">
    <property type="entry name" value="Chloramphenicol acetyltransferase-like domain"/>
    <property type="match status" value="1"/>
</dbReference>
<dbReference type="SUPFAM" id="SSF52777">
    <property type="entry name" value="CoA-dependent acyltransferases"/>
    <property type="match status" value="2"/>
</dbReference>
<feature type="region of interest" description="Disordered" evidence="4">
    <location>
        <begin position="1628"/>
        <end position="1669"/>
    </location>
</feature>
<dbReference type="Pfam" id="PF00550">
    <property type="entry name" value="PP-binding"/>
    <property type="match status" value="2"/>
</dbReference>
<dbReference type="SMART" id="SM00823">
    <property type="entry name" value="PKS_PP"/>
    <property type="match status" value="2"/>
</dbReference>
<reference evidence="6 7" key="1">
    <citation type="submission" date="2024-06" db="EMBL/GenBank/DDBJ databases">
        <title>The Natural Products Discovery Center: Release of the First 8490 Sequenced Strains for Exploring Actinobacteria Biosynthetic Diversity.</title>
        <authorList>
            <person name="Kalkreuter E."/>
            <person name="Kautsar S.A."/>
            <person name="Yang D."/>
            <person name="Bader C.D."/>
            <person name="Teijaro C.N."/>
            <person name="Fluegel L."/>
            <person name="Davis C.M."/>
            <person name="Simpson J.R."/>
            <person name="Lauterbach L."/>
            <person name="Steele A.D."/>
            <person name="Gui C."/>
            <person name="Meng S."/>
            <person name="Li G."/>
            <person name="Viehrig K."/>
            <person name="Ye F."/>
            <person name="Su P."/>
            <person name="Kiefer A.F."/>
            <person name="Nichols A."/>
            <person name="Cepeda A.J."/>
            <person name="Yan W."/>
            <person name="Fan B."/>
            <person name="Jiang Y."/>
            <person name="Adhikari A."/>
            <person name="Zheng C.-J."/>
            <person name="Schuster L."/>
            <person name="Cowan T.M."/>
            <person name="Smanski M.J."/>
            <person name="Chevrette M.G."/>
            <person name="De Carvalho L.P.S."/>
            <person name="Shen B."/>
        </authorList>
    </citation>
    <scope>NUCLEOTIDE SEQUENCE [LARGE SCALE GENOMIC DNA]</scope>
    <source>
        <strain evidence="6 7">NPDC020594</strain>
    </source>
</reference>
<dbReference type="Pfam" id="PF00668">
    <property type="entry name" value="Condensation"/>
    <property type="match status" value="1"/>
</dbReference>
<dbReference type="PANTHER" id="PTHR45527">
    <property type="entry name" value="NONRIBOSOMAL PEPTIDE SYNTHETASE"/>
    <property type="match status" value="1"/>
</dbReference>
<dbReference type="PROSITE" id="PS50075">
    <property type="entry name" value="CARRIER"/>
    <property type="match status" value="2"/>
</dbReference>
<dbReference type="SUPFAM" id="SSF56801">
    <property type="entry name" value="Acetyl-CoA synthetase-like"/>
    <property type="match status" value="2"/>
</dbReference>
<dbReference type="InterPro" id="IPR020806">
    <property type="entry name" value="PKS_PP-bd"/>
</dbReference>
<dbReference type="InterPro" id="IPR036736">
    <property type="entry name" value="ACP-like_sf"/>
</dbReference>
<dbReference type="Proteomes" id="UP001551011">
    <property type="component" value="Unassembled WGS sequence"/>
</dbReference>
<feature type="region of interest" description="Disordered" evidence="4">
    <location>
        <begin position="1176"/>
        <end position="1196"/>
    </location>
</feature>
<dbReference type="Gene3D" id="1.10.1200.10">
    <property type="entry name" value="ACP-like"/>
    <property type="match status" value="2"/>
</dbReference>
<dbReference type="InterPro" id="IPR000873">
    <property type="entry name" value="AMP-dep_synth/lig_dom"/>
</dbReference>
<dbReference type="Gene3D" id="3.30.559.30">
    <property type="entry name" value="Nonribosomal peptide synthetase, condensation domain"/>
    <property type="match status" value="1"/>
</dbReference>
<dbReference type="InterPro" id="IPR023213">
    <property type="entry name" value="CAT-like_dom_sf"/>
</dbReference>
<evidence type="ECO:0000256" key="4">
    <source>
        <dbReference type="SAM" id="MobiDB-lite"/>
    </source>
</evidence>
<accession>A0ABV3AD51</accession>
<keyword evidence="3" id="KW-0597">Phosphoprotein</keyword>
<name>A0ABV3AD51_9ACTN</name>
<comment type="cofactor">
    <cofactor evidence="1">
        <name>pantetheine 4'-phosphate</name>
        <dbReference type="ChEBI" id="CHEBI:47942"/>
    </cofactor>
</comment>
<sequence>MTGHDRTRRQLLHTPVLDQAALTPTAPAVRQWDDRLTYGELTDRAAGLAEQLRRLGAGPEIRVGVCGHRTPALLTAVLAVLLSGGAYVPLDPAHPRRRLAEVVADANITVALVDEAGDARLDGLVSHRVRLDGPGGPAAARPSGDGGAHPVSAAPRETNAAYVLYTSGSTGRPKGVVVTHRNAAGFVAMAGGRFGDGPAGRAVAFSSFGFDVSVLDVFVPLARGGCVQLVPDRDRTDPGRLQAFLEAHEVTWGAIAPPLLPLLDPDRLPALADVITAGEPPDPEQVARWTRRHGRRFHNWYGPTETTVCVTGAELSGEWHSPLPIGMPLPGTTTHVLGEDLRPSPPGVPGELCIGGPQVTRGYLGRPGLTAERFVPDPFGSRPGERLYRTGDRVLLDERGQLLYLGRGDRQVKIRGQRVELGEVESVVRAHPQVGQVVADVRDDNLTVYVTPLDAPGFEETVRHCAGRLPSYMIPTRVVLLATLPLTAAGKTDMAALRRIERVRSSGGRPPYTPDERAVAGVWAGLFGDPEPALDDDFLEQGGTSLLAMRLVSTLRHELGRDVSVADVFTARTLERLAARVATCPPLAHRALPSGSHPGLTSLQRRMWFVERLAGGAPVHTISLAYRCTGPADLDALRRALRAVVERHEVLRWRVQDDDGIPYATVLSPPEAEQLLPEPGESTGEDVLAAVLEQEAGTPFDLAAGPLWRSRLLRLGPEDHVLALSFHHAVFDGWSQEVLLDELGAHYAAERQVPGARRPAVGTTTFADYAAWLRERRAERSAADTAWWREHLAGAPTVLDLPRDHVRPPVQTFRGAQAHSDAGEKTARRVQELAERLGTTPGAVLLAAFGLLLRRLTGERDLVIGAPFADRRHTAFESLVGPCVEILPLRLVVDDEADFTEHVRRAHAELAAARDHMDTSLEQIVRAMGLGRDPARSALVQVLFNLHDFHGVPLHLDGLATRPLPAGLPGALFDLTLYAEQGHDRLKLRTVYNPDLFSGKRTEAFLSGYTTLLADLLAAPERRVGAASASRAVATSRPRGATVPCAPGGRPAQGVVERIEQRTAEAPDEIAVQGSGGQLTRAELSALARQATRGLGWAGIGPGDSVAVLAGHDVRFPALLLGVLAAGARWAVLDAAHPPSHLLRQARAARARALLVTPGARSADELSGLPTIDLADADGDPPRGHDPAQRGYLSFTSGTSGVPKTVVAAEGPLAYFLTWYPDVLGLGQDDRFALLSGLGHDPALRDIFTPLTLGARLFVPDRGLLRDPESLTEWLDTHGVTVLHLTPQHGRLLASAGRARLPKVRLVVLAGDRLTRGDVTRLRRLAPGARLVNGYGTTETPQLQSFHVVTDADAHGPDSVPVGHGAAGTQLLVLSALGRPAAVGELGEVAVLGSHLATEYLGADPIGTDAADGLGDTSERLFRTGDLGRHRPDGAVVIAGRRDDQVKIRGFRVEPDEVRAMLTTLADVADAEVLADAEQRETTLVAYVVPAHPGVSAESLRAELTSKLPDYAIPAQIRLIDALPLTPNGKPDRHALRSASPVDPAPALADGEIHGTAAQLVAEVWRGVLGRVTIGPDTNFFDIGGHSLAILQVQERLSARLGRRIPVVDLFRHPTVRALAAHLQDAGADPGLDQAERRIRARRRGRLAGARMSDWPRPHGRKRSEGDSR</sequence>
<feature type="domain" description="Carrier" evidence="5">
    <location>
        <begin position="510"/>
        <end position="585"/>
    </location>
</feature>
<dbReference type="Gene3D" id="3.30.300.30">
    <property type="match status" value="2"/>
</dbReference>
<dbReference type="NCBIfam" id="TIGR01733">
    <property type="entry name" value="AA-adenyl-dom"/>
    <property type="match status" value="1"/>
</dbReference>
<dbReference type="SUPFAM" id="SSF47336">
    <property type="entry name" value="ACP-like"/>
    <property type="match status" value="2"/>
</dbReference>
<dbReference type="Pfam" id="PF00501">
    <property type="entry name" value="AMP-binding"/>
    <property type="match status" value="2"/>
</dbReference>
<dbReference type="Gene3D" id="3.40.50.12780">
    <property type="entry name" value="N-terminal domain of ligase-like"/>
    <property type="match status" value="2"/>
</dbReference>